<gene>
    <name evidence="3" type="ORF">MGU_10353</name>
</gene>
<keyword evidence="2" id="KW-0732">Signal</keyword>
<evidence type="ECO:0000256" key="2">
    <source>
        <dbReference type="SAM" id="SignalP"/>
    </source>
</evidence>
<feature type="region of interest" description="Disordered" evidence="1">
    <location>
        <begin position="45"/>
        <end position="115"/>
    </location>
</feature>
<comment type="caution">
    <text evidence="3">The sequence shown here is derived from an EMBL/GenBank/DDBJ whole genome shotgun (WGS) entry which is preliminary data.</text>
</comment>
<evidence type="ECO:0000313" key="4">
    <source>
        <dbReference type="Proteomes" id="UP000031192"/>
    </source>
</evidence>
<accession>A0A0B4GII7</accession>
<proteinExistence type="predicted"/>
<protein>
    <submittedName>
        <fullName evidence="3">Uncharacterized protein</fullName>
    </submittedName>
</protein>
<sequence length="115" mass="11904">MVRLSSLLSLALAAKALYAAPSVPSGQDDLQTGDILAGEQAPDILPRQAGRGGAAAARGGGAIGGNVRPSPERELNFQNQRTGSRGSTKFKDTKEGRPFFNTKRPGGKVKASNEA</sequence>
<dbReference type="EMBL" id="AZNH01000092">
    <property type="protein sequence ID" value="KID82323.1"/>
    <property type="molecule type" value="Genomic_DNA"/>
</dbReference>
<name>A0A0B4GII7_METGA</name>
<dbReference type="Proteomes" id="UP000031192">
    <property type="component" value="Unassembled WGS sequence"/>
</dbReference>
<reference evidence="3 4" key="1">
    <citation type="journal article" date="2014" name="Proc. Natl. Acad. Sci. U.S.A.">
        <title>Trajectory and genomic determinants of fungal-pathogen speciation and host adaptation.</title>
        <authorList>
            <person name="Hu X."/>
            <person name="Xiao G."/>
            <person name="Zheng P."/>
            <person name="Shang Y."/>
            <person name="Su Y."/>
            <person name="Zhang X."/>
            <person name="Liu X."/>
            <person name="Zhan S."/>
            <person name="St Leger R.J."/>
            <person name="Wang C."/>
        </authorList>
    </citation>
    <scope>NUCLEOTIDE SEQUENCE [LARGE SCALE GENOMIC DNA]</scope>
    <source>
        <strain evidence="3 4">ARSEF 977</strain>
    </source>
</reference>
<dbReference type="AlphaFoldDB" id="A0A0B4GII7"/>
<evidence type="ECO:0000256" key="1">
    <source>
        <dbReference type="SAM" id="MobiDB-lite"/>
    </source>
</evidence>
<organism evidence="3 4">
    <name type="scientific">Metarhizium guizhouense (strain ARSEF 977)</name>
    <dbReference type="NCBI Taxonomy" id="1276136"/>
    <lineage>
        <taxon>Eukaryota</taxon>
        <taxon>Fungi</taxon>
        <taxon>Dikarya</taxon>
        <taxon>Ascomycota</taxon>
        <taxon>Pezizomycotina</taxon>
        <taxon>Sordariomycetes</taxon>
        <taxon>Hypocreomycetidae</taxon>
        <taxon>Hypocreales</taxon>
        <taxon>Clavicipitaceae</taxon>
        <taxon>Metarhizium</taxon>
    </lineage>
</organism>
<feature type="compositionally biased region" description="Polar residues" evidence="1">
    <location>
        <begin position="76"/>
        <end position="87"/>
    </location>
</feature>
<evidence type="ECO:0000313" key="3">
    <source>
        <dbReference type="EMBL" id="KID82323.1"/>
    </source>
</evidence>
<feature type="compositionally biased region" description="Gly residues" evidence="1">
    <location>
        <begin position="50"/>
        <end position="64"/>
    </location>
</feature>
<feature type="chain" id="PRO_5002104818" evidence="2">
    <location>
        <begin position="20"/>
        <end position="115"/>
    </location>
</feature>
<dbReference type="HOGENOM" id="CLU_2109595_0_0_1"/>
<feature type="signal peptide" evidence="2">
    <location>
        <begin position="1"/>
        <end position="19"/>
    </location>
</feature>
<keyword evidence="4" id="KW-1185">Reference proteome</keyword>